<dbReference type="PANTHER" id="PTHR13582:SF0">
    <property type="entry name" value="M-PHASE PHOSPHOPROTEIN 6"/>
    <property type="match status" value="1"/>
</dbReference>
<dbReference type="FunCoup" id="A0A1S3I0W0">
    <property type="interactions" value="1687"/>
</dbReference>
<evidence type="ECO:0000313" key="2">
    <source>
        <dbReference type="Proteomes" id="UP000085678"/>
    </source>
</evidence>
<evidence type="ECO:0000313" key="3">
    <source>
        <dbReference type="RefSeq" id="XP_013390984.1"/>
    </source>
</evidence>
<dbReference type="GeneID" id="106159298"/>
<dbReference type="STRING" id="7574.A0A1S3I0W0"/>
<name>A0A1S3I0W0_LINAN</name>
<feature type="region of interest" description="Disordered" evidence="1">
    <location>
        <begin position="136"/>
        <end position="171"/>
    </location>
</feature>
<dbReference type="AlphaFoldDB" id="A0A1S3I0W0"/>
<dbReference type="Pfam" id="PF10175">
    <property type="entry name" value="MPP6"/>
    <property type="match status" value="1"/>
</dbReference>
<dbReference type="InterPro" id="IPR019324">
    <property type="entry name" value="MPP6"/>
</dbReference>
<evidence type="ECO:0000256" key="1">
    <source>
        <dbReference type="SAM" id="MobiDB-lite"/>
    </source>
</evidence>
<dbReference type="InParanoid" id="A0A1S3I0W0"/>
<organism evidence="2 3">
    <name type="scientific">Lingula anatina</name>
    <name type="common">Brachiopod</name>
    <name type="synonym">Lingula unguis</name>
    <dbReference type="NCBI Taxonomy" id="7574"/>
    <lineage>
        <taxon>Eukaryota</taxon>
        <taxon>Metazoa</taxon>
        <taxon>Spiralia</taxon>
        <taxon>Lophotrochozoa</taxon>
        <taxon>Brachiopoda</taxon>
        <taxon>Linguliformea</taxon>
        <taxon>Lingulata</taxon>
        <taxon>Lingulida</taxon>
        <taxon>Linguloidea</taxon>
        <taxon>Lingulidae</taxon>
        <taxon>Lingula</taxon>
    </lineage>
</organism>
<protein>
    <submittedName>
        <fullName evidence="3">M-phase phosphoprotein 6</fullName>
    </submittedName>
</protein>
<reference evidence="3" key="1">
    <citation type="submission" date="2025-08" db="UniProtKB">
        <authorList>
            <consortium name="RefSeq"/>
        </authorList>
    </citation>
    <scope>IDENTIFICATION</scope>
    <source>
        <tissue evidence="3">Gonads</tissue>
    </source>
</reference>
<dbReference type="OrthoDB" id="20403at2759"/>
<dbReference type="GO" id="GO:0000460">
    <property type="term" value="P:maturation of 5.8S rRNA"/>
    <property type="evidence" value="ECO:0007669"/>
    <property type="project" value="TreeGrafter"/>
</dbReference>
<sequence length="171" mass="19939">MVKMAGPHGSSSKTKLSKNLLQMKFMKRCTVKAEQVQNEEERQRVIDDEHWVLDIPELKQKENNFVTEPSLVPIEDLKFGRMSFKGFNPELEKLVKRLETEGELAASEEREKINSVDDEEMANRYESLVGTIAKKFTKKRQRSSAKDDEQEERDSVKRKKSKKEFMKPSDD</sequence>
<dbReference type="OMA" id="GSMKKKF"/>
<keyword evidence="2" id="KW-1185">Reference proteome</keyword>
<accession>A0A1S3I0W0</accession>
<dbReference type="PANTHER" id="PTHR13582">
    <property type="entry name" value="M-PHASE PHOSPHOPROTEIN 6"/>
    <property type="match status" value="1"/>
</dbReference>
<dbReference type="KEGG" id="lak:106159298"/>
<proteinExistence type="predicted"/>
<dbReference type="Proteomes" id="UP000085678">
    <property type="component" value="Unplaced"/>
</dbReference>
<gene>
    <name evidence="3" type="primary">LOC106159298</name>
</gene>
<dbReference type="RefSeq" id="XP_013390984.1">
    <property type="nucleotide sequence ID" value="XM_013535530.1"/>
</dbReference>